<dbReference type="SMART" id="SM00842">
    <property type="entry name" value="FtsA"/>
    <property type="match status" value="1"/>
</dbReference>
<comment type="caution">
    <text evidence="2">The sequence shown here is derived from an EMBL/GenBank/DDBJ whole genome shotgun (WGS) entry which is preliminary data.</text>
</comment>
<reference evidence="2" key="2">
    <citation type="journal article" date="2021" name="Microbiome">
        <title>Successional dynamics and alternative stable states in a saline activated sludge microbial community over 9 years.</title>
        <authorList>
            <person name="Wang Y."/>
            <person name="Ye J."/>
            <person name="Ju F."/>
            <person name="Liu L."/>
            <person name="Boyd J.A."/>
            <person name="Deng Y."/>
            <person name="Parks D.H."/>
            <person name="Jiang X."/>
            <person name="Yin X."/>
            <person name="Woodcroft B.J."/>
            <person name="Tyson G.W."/>
            <person name="Hugenholtz P."/>
            <person name="Polz M.F."/>
            <person name="Zhang T."/>
        </authorList>
    </citation>
    <scope>NUCLEOTIDE SEQUENCE</scope>
    <source>
        <strain evidence="2">HKST-UBA16</strain>
    </source>
</reference>
<evidence type="ECO:0000259" key="1">
    <source>
        <dbReference type="SMART" id="SM00842"/>
    </source>
</evidence>
<gene>
    <name evidence="2" type="primary">pilM</name>
    <name evidence="2" type="ORF">KC622_02040</name>
</gene>
<dbReference type="Proteomes" id="UP000748332">
    <property type="component" value="Unassembled WGS sequence"/>
</dbReference>
<dbReference type="GO" id="GO:0051301">
    <property type="term" value="P:cell division"/>
    <property type="evidence" value="ECO:0007669"/>
    <property type="project" value="InterPro"/>
</dbReference>
<dbReference type="AlphaFoldDB" id="A0A955KUY0"/>
<dbReference type="PANTHER" id="PTHR32432">
    <property type="entry name" value="CELL DIVISION PROTEIN FTSA-RELATED"/>
    <property type="match status" value="1"/>
</dbReference>
<dbReference type="Pfam" id="PF14450">
    <property type="entry name" value="FtsA"/>
    <property type="match status" value="1"/>
</dbReference>
<evidence type="ECO:0000313" key="3">
    <source>
        <dbReference type="Proteomes" id="UP000748332"/>
    </source>
</evidence>
<reference evidence="2" key="1">
    <citation type="submission" date="2020-04" db="EMBL/GenBank/DDBJ databases">
        <authorList>
            <person name="Zhang T."/>
        </authorList>
    </citation>
    <scope>NUCLEOTIDE SEQUENCE</scope>
    <source>
        <strain evidence="2">HKST-UBA16</strain>
    </source>
</reference>
<proteinExistence type="predicted"/>
<dbReference type="InterPro" id="IPR003494">
    <property type="entry name" value="SHS2_FtsA"/>
</dbReference>
<protein>
    <submittedName>
        <fullName evidence="2">Pilus assembly protein PilM</fullName>
    </submittedName>
</protein>
<dbReference type="EMBL" id="JAGQLM010000084">
    <property type="protein sequence ID" value="MCA9375092.1"/>
    <property type="molecule type" value="Genomic_DNA"/>
</dbReference>
<feature type="domain" description="SHS2" evidence="1">
    <location>
        <begin position="22"/>
        <end position="227"/>
    </location>
</feature>
<dbReference type="Gene3D" id="3.30.420.40">
    <property type="match status" value="2"/>
</dbReference>
<name>A0A955KUY0_9BACT</name>
<dbReference type="InterPro" id="IPR043129">
    <property type="entry name" value="ATPase_NBD"/>
</dbReference>
<organism evidence="2 3">
    <name type="scientific">Candidatus Dojkabacteria bacterium</name>
    <dbReference type="NCBI Taxonomy" id="2099670"/>
    <lineage>
        <taxon>Bacteria</taxon>
        <taxon>Candidatus Dojkabacteria</taxon>
    </lineage>
</organism>
<dbReference type="SUPFAM" id="SSF53067">
    <property type="entry name" value="Actin-like ATPase domain"/>
    <property type="match status" value="2"/>
</dbReference>
<accession>A0A955KUY0</accession>
<dbReference type="InterPro" id="IPR050696">
    <property type="entry name" value="FtsA/MreB"/>
</dbReference>
<sequence>MFKLPFSKSTSSDVQPPPNSNMLSIDIGTEILKVVLFNANPHGINIHKVARIQQQQSAMSKGQIQNLNTVLENCDLAISEITSGLEPNEMPTHVVMGIAGEYIQGVSIIVNYEREAKFDNEVTKEEEEKIISKVHEQIINEGKNDLAARTGLVHEDIEILHITVTGMEIGGMNVNTLVGFRGKSVKLYFYASFAPKTYVESLKKIADALKLQMIGVVAQPFAVARAYGDARRSDFSAIFVDIGGGTTDIAVVDHGNVLDTQMFAFGGRAFTKEIAKGMNLDYRHAESRKRKYSNNDLESKVHSEVKQIVYPTTELWMKTFAAALGEIEDVDVFPPQIYLCGGGAMLPDIKNVMLEYPWTKLLPFAKIPKVNIFLPDRLSGVTDHTGDLAHPYDVTPVAIARFAYDKFTNPENYYKGS</sequence>
<evidence type="ECO:0000313" key="2">
    <source>
        <dbReference type="EMBL" id="MCA9375092.1"/>
    </source>
</evidence>